<protein>
    <submittedName>
        <fullName evidence="2">Nuclear transport factor 2 family protein</fullName>
    </submittedName>
</protein>
<dbReference type="Gene3D" id="3.10.450.50">
    <property type="match status" value="1"/>
</dbReference>
<name>A0A3S3ZCF6_9MICO</name>
<gene>
    <name evidence="2" type="ORF">ELQ90_00385</name>
</gene>
<dbReference type="InterPro" id="IPR032710">
    <property type="entry name" value="NTF2-like_dom_sf"/>
</dbReference>
<feature type="domain" description="SnoaL-like" evidence="1">
    <location>
        <begin position="12"/>
        <end position="96"/>
    </location>
</feature>
<reference evidence="2 3" key="1">
    <citation type="submission" date="2018-12" db="EMBL/GenBank/DDBJ databases">
        <authorList>
            <person name="Li F."/>
        </authorList>
    </citation>
    <scope>NUCLEOTIDE SEQUENCE [LARGE SCALE GENOMIC DNA]</scope>
    <source>
        <strain evidence="2 3">11W25H-1</strain>
    </source>
</reference>
<evidence type="ECO:0000313" key="3">
    <source>
        <dbReference type="Proteomes" id="UP000288547"/>
    </source>
</evidence>
<comment type="caution">
    <text evidence="2">The sequence shown here is derived from an EMBL/GenBank/DDBJ whole genome shotgun (WGS) entry which is preliminary data.</text>
</comment>
<dbReference type="OrthoDB" id="8684708at2"/>
<sequence length="112" mass="12188">MTTTDDLSPSIATFYELMDGADKALAVDLFTADATVTDNGRTYRGRDELLEWLRGEASAYTYTSTWVAADETDGIAVIDILLEGDFPGGRVQLRYTFDLAPGGLIRELTIAA</sequence>
<dbReference type="AlphaFoldDB" id="A0A3S3ZCF6"/>
<dbReference type="Proteomes" id="UP000288547">
    <property type="component" value="Unassembled WGS sequence"/>
</dbReference>
<accession>A0A3S3ZCF6</accession>
<evidence type="ECO:0000313" key="2">
    <source>
        <dbReference type="EMBL" id="RWZ52459.1"/>
    </source>
</evidence>
<proteinExistence type="predicted"/>
<dbReference type="CDD" id="cd00531">
    <property type="entry name" value="NTF2_like"/>
    <property type="match status" value="1"/>
</dbReference>
<organism evidence="2 3">
    <name type="scientific">Labedella phragmitis</name>
    <dbReference type="NCBI Taxonomy" id="2498849"/>
    <lineage>
        <taxon>Bacteria</taxon>
        <taxon>Bacillati</taxon>
        <taxon>Actinomycetota</taxon>
        <taxon>Actinomycetes</taxon>
        <taxon>Micrococcales</taxon>
        <taxon>Microbacteriaceae</taxon>
        <taxon>Labedella</taxon>
    </lineage>
</organism>
<evidence type="ECO:0000259" key="1">
    <source>
        <dbReference type="Pfam" id="PF12680"/>
    </source>
</evidence>
<keyword evidence="3" id="KW-1185">Reference proteome</keyword>
<dbReference type="Pfam" id="PF12680">
    <property type="entry name" value="SnoaL_2"/>
    <property type="match status" value="1"/>
</dbReference>
<dbReference type="InterPro" id="IPR037401">
    <property type="entry name" value="SnoaL-like"/>
</dbReference>
<dbReference type="SUPFAM" id="SSF54427">
    <property type="entry name" value="NTF2-like"/>
    <property type="match status" value="1"/>
</dbReference>
<dbReference type="RefSeq" id="WP_128493302.1">
    <property type="nucleotide sequence ID" value="NZ_RZNB01000001.1"/>
</dbReference>
<dbReference type="EMBL" id="RZNB01000001">
    <property type="protein sequence ID" value="RWZ52459.1"/>
    <property type="molecule type" value="Genomic_DNA"/>
</dbReference>